<comment type="caution">
    <text evidence="2">The sequence shown here is derived from an EMBL/GenBank/DDBJ whole genome shotgun (WGS) entry which is preliminary data.</text>
</comment>
<name>A0A4R8THN0_9PEZI</name>
<gene>
    <name evidence="2" type="ORF">C8034_v011841</name>
</gene>
<dbReference type="AlphaFoldDB" id="A0A4R8THN0"/>
<accession>A0A4R8THN0</accession>
<evidence type="ECO:0000313" key="2">
    <source>
        <dbReference type="EMBL" id="TEA17652.1"/>
    </source>
</evidence>
<organism evidence="2 3">
    <name type="scientific">Colletotrichum sidae</name>
    <dbReference type="NCBI Taxonomy" id="1347389"/>
    <lineage>
        <taxon>Eukaryota</taxon>
        <taxon>Fungi</taxon>
        <taxon>Dikarya</taxon>
        <taxon>Ascomycota</taxon>
        <taxon>Pezizomycotina</taxon>
        <taxon>Sordariomycetes</taxon>
        <taxon>Hypocreomycetidae</taxon>
        <taxon>Glomerellales</taxon>
        <taxon>Glomerellaceae</taxon>
        <taxon>Colletotrichum</taxon>
        <taxon>Colletotrichum orbiculare species complex</taxon>
    </lineage>
</organism>
<sequence>MSVCPGLAWHTLPSSACARQEEREDARAAGFSHGGILDWADPARRRLLEIYEEPGPGQQDASRRLHQHTPSPSGDWVCTDNAYIVGHTRGRAYICSLHAALCPLPSGRRVSTREARETYERYFVCVAKELLTAYPYHVWSSASMQSSELGVGLNPRQTSHTLSQPTRHPTSDGRARDGQQYTAQHNSTARPARPATPDEQWERKRGKTFEEKVLVPRRGEAAVLLQ</sequence>
<dbReference type="EMBL" id="QAPF01000082">
    <property type="protein sequence ID" value="TEA17652.1"/>
    <property type="molecule type" value="Genomic_DNA"/>
</dbReference>
<keyword evidence="3" id="KW-1185">Reference proteome</keyword>
<dbReference type="Proteomes" id="UP000295604">
    <property type="component" value="Unassembled WGS sequence"/>
</dbReference>
<feature type="compositionally biased region" description="Polar residues" evidence="1">
    <location>
        <begin position="155"/>
        <end position="168"/>
    </location>
</feature>
<feature type="compositionally biased region" description="Polar residues" evidence="1">
    <location>
        <begin position="179"/>
        <end position="189"/>
    </location>
</feature>
<feature type="region of interest" description="Disordered" evidence="1">
    <location>
        <begin position="149"/>
        <end position="207"/>
    </location>
</feature>
<proteinExistence type="predicted"/>
<protein>
    <submittedName>
        <fullName evidence="2">Uncharacterized protein</fullName>
    </submittedName>
</protein>
<reference evidence="2 3" key="1">
    <citation type="submission" date="2018-11" db="EMBL/GenBank/DDBJ databases">
        <title>Genome sequence and assembly of Colletotrichum sidae.</title>
        <authorList>
            <person name="Gan P."/>
            <person name="Shirasu K."/>
        </authorList>
    </citation>
    <scope>NUCLEOTIDE SEQUENCE [LARGE SCALE GENOMIC DNA]</scope>
    <source>
        <strain evidence="2 3">CBS 518.97</strain>
    </source>
</reference>
<evidence type="ECO:0000313" key="3">
    <source>
        <dbReference type="Proteomes" id="UP000295604"/>
    </source>
</evidence>
<evidence type="ECO:0000256" key="1">
    <source>
        <dbReference type="SAM" id="MobiDB-lite"/>
    </source>
</evidence>